<dbReference type="PANTHER" id="PTHR43855:SF1">
    <property type="entry name" value="THIOSULFATE SULFURTRANSFERASE"/>
    <property type="match status" value="1"/>
</dbReference>
<feature type="domain" description="Rhodanese" evidence="2">
    <location>
        <begin position="278"/>
        <end position="399"/>
    </location>
</feature>
<name>I0EPA7_HELC0</name>
<evidence type="ECO:0000259" key="2">
    <source>
        <dbReference type="PROSITE" id="PS50206"/>
    </source>
</evidence>
<dbReference type="Gene3D" id="3.40.250.10">
    <property type="entry name" value="Rhodanese-like domain"/>
    <property type="match status" value="3"/>
</dbReference>
<organism evidence="3 4">
    <name type="scientific">Helicobacter cetorum (strain ATCC BAA-429 / MIT 00-7128)</name>
    <dbReference type="NCBI Taxonomy" id="182217"/>
    <lineage>
        <taxon>Bacteria</taxon>
        <taxon>Pseudomonadati</taxon>
        <taxon>Campylobacterota</taxon>
        <taxon>Epsilonproteobacteria</taxon>
        <taxon>Campylobacterales</taxon>
        <taxon>Helicobacteraceae</taxon>
        <taxon>Helicobacter</taxon>
    </lineage>
</organism>
<gene>
    <name evidence="3" type="ordered locus">HCW_07590</name>
</gene>
<feature type="domain" description="Rhodanese" evidence="2">
    <location>
        <begin position="165"/>
        <end position="249"/>
    </location>
</feature>
<dbReference type="RefSeq" id="WP_014661643.1">
    <property type="nucleotide sequence ID" value="NC_017737.1"/>
</dbReference>
<accession>I0EPA7</accession>
<keyword evidence="4" id="KW-1185">Reference proteome</keyword>
<dbReference type="eggNOG" id="COG2897">
    <property type="taxonomic scope" value="Bacteria"/>
</dbReference>
<dbReference type="SUPFAM" id="SSF52821">
    <property type="entry name" value="Rhodanese/Cell cycle control phosphatase"/>
    <property type="match status" value="3"/>
</dbReference>
<dbReference type="GO" id="GO:0016740">
    <property type="term" value="F:transferase activity"/>
    <property type="evidence" value="ECO:0007669"/>
    <property type="project" value="UniProtKB-KW"/>
</dbReference>
<evidence type="ECO:0000256" key="1">
    <source>
        <dbReference type="ARBA" id="ARBA00022737"/>
    </source>
</evidence>
<dbReference type="InterPro" id="IPR036873">
    <property type="entry name" value="Rhodanese-like_dom_sf"/>
</dbReference>
<dbReference type="KEGG" id="hce:HCW_07590"/>
<sequence length="413" mass="47587">MDFLSLNSFKNAICEQDIIVIDVQENSFFHGFKKKGALRGGHVPNALHVRYSFLEDIQENAKRFLVSKGIDESSKVLLYGEKEEIQALKPFFSNKQLLAFENFIDYQNDLSNPLEKLHNYHWSVSPSFVYKIMQSQEVAMESYQHQEVLVFEVGHSSLAQSTECIQGAHFLDTDLLESAPLYNLKEPSILQENLSNLGITKESFVVLYSQSIIASMRAFWALKCVGIKEVRFLDGGLKAWKKLGLPTSKYHVKPKKAHSLLCADLSYCLSLQETLEKQQEGYKLVSIRSWGEYQAYVNDYDYIERKGEIPGALWGFSGNHYSNTCDFYNPDNTLRNPYEIYKLWEKQGFNRHDKVVFYCSTGWRGAIAWFYALWNGWENAFLCDGGWHEYQSRGLVAREHALDIIQPSVGNDY</sequence>
<proteinExistence type="predicted"/>
<dbReference type="Proteomes" id="UP000005010">
    <property type="component" value="Chromosome"/>
</dbReference>
<dbReference type="PANTHER" id="PTHR43855">
    <property type="entry name" value="THIOSULFATE SULFURTRANSFERASE"/>
    <property type="match status" value="1"/>
</dbReference>
<dbReference type="PROSITE" id="PS50206">
    <property type="entry name" value="RHODANESE_3"/>
    <property type="match status" value="2"/>
</dbReference>
<dbReference type="SMART" id="SM00450">
    <property type="entry name" value="RHOD"/>
    <property type="match status" value="2"/>
</dbReference>
<keyword evidence="1" id="KW-0677">Repeat</keyword>
<dbReference type="AlphaFoldDB" id="I0EPA7"/>
<dbReference type="PATRIC" id="fig|182217.3.peg.1610"/>
<evidence type="ECO:0000313" key="3">
    <source>
        <dbReference type="EMBL" id="AFI04776.1"/>
    </source>
</evidence>
<evidence type="ECO:0000313" key="4">
    <source>
        <dbReference type="Proteomes" id="UP000005010"/>
    </source>
</evidence>
<dbReference type="STRING" id="182217.HCW_07590"/>
<dbReference type="InterPro" id="IPR001763">
    <property type="entry name" value="Rhodanese-like_dom"/>
</dbReference>
<dbReference type="Pfam" id="PF00581">
    <property type="entry name" value="Rhodanese"/>
    <property type="match status" value="2"/>
</dbReference>
<dbReference type="InterPro" id="IPR051126">
    <property type="entry name" value="Thiosulfate_sulfurtransferase"/>
</dbReference>
<protein>
    <submittedName>
        <fullName evidence="3">Rhodanese-related sulfur transferase</fullName>
    </submittedName>
</protein>
<dbReference type="EMBL" id="CP003479">
    <property type="protein sequence ID" value="AFI04776.1"/>
    <property type="molecule type" value="Genomic_DNA"/>
</dbReference>
<keyword evidence="3" id="KW-0808">Transferase</keyword>
<dbReference type="HOGENOM" id="CLU_031618_2_0_7"/>
<reference evidence="4" key="1">
    <citation type="submission" date="2012-04" db="EMBL/GenBank/DDBJ databases">
        <title>Complete genome sequence of Helicobacter cetorum strain MIT 00-7128.</title>
        <authorList>
            <person name="Kersulyte D."/>
            <person name="Berg D.E."/>
        </authorList>
    </citation>
    <scope>NUCLEOTIDE SEQUENCE [LARGE SCALE GENOMIC DNA]</scope>
    <source>
        <strain evidence="4">MIT 00-7128</strain>
    </source>
</reference>